<dbReference type="Proteomes" id="UP000326881">
    <property type="component" value="Chromosome"/>
</dbReference>
<dbReference type="InterPro" id="IPR027450">
    <property type="entry name" value="AlkB-like"/>
</dbReference>
<protein>
    <submittedName>
        <fullName evidence="2">Alpha-ketoglutarate-dependent dioxygenase AlkB</fullName>
    </submittedName>
</protein>
<name>A0A5Q0C229_9HYPH</name>
<keyword evidence="2" id="KW-0560">Oxidoreductase</keyword>
<keyword evidence="3" id="KW-1185">Reference proteome</keyword>
<dbReference type="KEGG" id="rgr:FZ934_03015"/>
<dbReference type="OrthoDB" id="278699at2"/>
<evidence type="ECO:0000313" key="2">
    <source>
        <dbReference type="EMBL" id="QFY59493.1"/>
    </source>
</evidence>
<evidence type="ECO:0000313" key="3">
    <source>
        <dbReference type="Proteomes" id="UP000326881"/>
    </source>
</evidence>
<feature type="domain" description="Fe2OG dioxygenase" evidence="1">
    <location>
        <begin position="84"/>
        <end position="186"/>
    </location>
</feature>
<dbReference type="InterPro" id="IPR037151">
    <property type="entry name" value="AlkB-like_sf"/>
</dbReference>
<dbReference type="AlphaFoldDB" id="A0A5Q0C229"/>
<dbReference type="Pfam" id="PF13532">
    <property type="entry name" value="2OG-FeII_Oxy_2"/>
    <property type="match status" value="1"/>
</dbReference>
<dbReference type="InterPro" id="IPR032857">
    <property type="entry name" value="ALKBH4"/>
</dbReference>
<evidence type="ECO:0000259" key="1">
    <source>
        <dbReference type="PROSITE" id="PS51471"/>
    </source>
</evidence>
<dbReference type="GO" id="GO:0051213">
    <property type="term" value="F:dioxygenase activity"/>
    <property type="evidence" value="ECO:0007669"/>
    <property type="project" value="UniProtKB-KW"/>
</dbReference>
<dbReference type="GO" id="GO:0032451">
    <property type="term" value="F:demethylase activity"/>
    <property type="evidence" value="ECO:0007669"/>
    <property type="project" value="TreeGrafter"/>
</dbReference>
<proteinExistence type="predicted"/>
<dbReference type="PROSITE" id="PS51471">
    <property type="entry name" value="FE2OG_OXY"/>
    <property type="match status" value="1"/>
</dbReference>
<dbReference type="RefSeq" id="WP_153269856.1">
    <property type="nucleotide sequence ID" value="NZ_CP043498.1"/>
</dbReference>
<dbReference type="PANTHER" id="PTHR12463">
    <property type="entry name" value="OXYGENASE-RELATED"/>
    <property type="match status" value="1"/>
</dbReference>
<gene>
    <name evidence="2" type="ORF">FZ934_03015</name>
</gene>
<dbReference type="InterPro" id="IPR005123">
    <property type="entry name" value="Oxoglu/Fe-dep_dioxygenase_dom"/>
</dbReference>
<accession>A0A5Q0C229</accession>
<reference evidence="2 3" key="1">
    <citation type="submission" date="2019-08" db="EMBL/GenBank/DDBJ databases">
        <title>Prosopis cineraria nodule microbiome.</title>
        <authorList>
            <person name="Ali R."/>
            <person name="Chaluvadi S.R."/>
            <person name="Wang X."/>
        </authorList>
    </citation>
    <scope>NUCLEOTIDE SEQUENCE [LARGE SCALE GENOMIC DNA]</scope>
    <source>
        <strain evidence="2 3">BG7</strain>
    </source>
</reference>
<dbReference type="Gene3D" id="2.60.120.590">
    <property type="entry name" value="Alpha-ketoglutarate-dependent dioxygenase AlkB-like"/>
    <property type="match status" value="1"/>
</dbReference>
<dbReference type="GO" id="GO:0070988">
    <property type="term" value="P:demethylation"/>
    <property type="evidence" value="ECO:0007669"/>
    <property type="project" value="InterPro"/>
</dbReference>
<keyword evidence="2" id="KW-0223">Dioxygenase</keyword>
<organism evidence="2 3">
    <name type="scientific">Rhizobium grahamii</name>
    <dbReference type="NCBI Taxonomy" id="1120045"/>
    <lineage>
        <taxon>Bacteria</taxon>
        <taxon>Pseudomonadati</taxon>
        <taxon>Pseudomonadota</taxon>
        <taxon>Alphaproteobacteria</taxon>
        <taxon>Hyphomicrobiales</taxon>
        <taxon>Rhizobiaceae</taxon>
        <taxon>Rhizobium/Agrobacterium group</taxon>
        <taxon>Rhizobium</taxon>
    </lineage>
</organism>
<dbReference type="PANTHER" id="PTHR12463:SF1">
    <property type="entry name" value="2-OXOGLUTARATE AND FE-DEPENDENT OXYGENASE FAMILY PROTEIN"/>
    <property type="match status" value="1"/>
</dbReference>
<dbReference type="EMBL" id="CP043498">
    <property type="protein sequence ID" value="QFY59493.1"/>
    <property type="molecule type" value="Genomic_DNA"/>
</dbReference>
<sequence length="192" mass="21643">MDAGFPEGLTYVPEFLSEAASKALADALDADEWDQTLKRRVQHFGYRYDYRARSVETDAYLGPLPDWLATVAQRLVCEGHFHHAPDQVIANEYWPGQGISAHVDCVPCFGGSIVSLSLLSPCEMIFRNPETGDRRFVMLQPGALLKMEGPARYQWTHEIPARLADTVHGERRLRGRRLSLTFRNVTLGENPT</sequence>
<dbReference type="SUPFAM" id="SSF51197">
    <property type="entry name" value="Clavaminate synthase-like"/>
    <property type="match status" value="1"/>
</dbReference>